<dbReference type="InterPro" id="IPR012993">
    <property type="entry name" value="UME"/>
</dbReference>
<feature type="domain" description="UME" evidence="1">
    <location>
        <begin position="200"/>
        <end position="302"/>
    </location>
</feature>
<evidence type="ECO:0000313" key="2">
    <source>
        <dbReference type="EMBL" id="KNE92043.1"/>
    </source>
</evidence>
<dbReference type="STRING" id="1165861.A0A0L0UYC8"/>
<evidence type="ECO:0000313" key="3">
    <source>
        <dbReference type="Proteomes" id="UP000054564"/>
    </source>
</evidence>
<sequence length="303" mass="33236">MTLLVIGSPPSYCDKCVGEAHICSMSFLGRRIGLSIYASLDRYLPSLSIFMLIDLKCDSYGSVLFAELLGISPEILLTPTARYTLPFLVLNPHSTTIDEIAKAKDGTVPAILIAQGSEILTELFFRSTPKELKKGAEIFHRLLNSGRENSSDPNQEPIQIIGNEADRARGPERVKAALRKVLMLKKSLADWNEIPSDKQIQAELGNNILPILSYMNGSLQDLRGKITMAEKMKVMHGLGNLIYLADSGVSSYAPQIMTSLQASLVIPVLRSSTLQNWDIFVKVTPVTDLMPFIGQITTAVVSV</sequence>
<reference evidence="3" key="1">
    <citation type="submission" date="2014-03" db="EMBL/GenBank/DDBJ databases">
        <title>The Genome Sequence of Puccinia striiformis f. sp. tritici PST-78.</title>
        <authorList>
            <consortium name="The Broad Institute Genome Sequencing Platform"/>
            <person name="Cuomo C."/>
            <person name="Hulbert S."/>
            <person name="Chen X."/>
            <person name="Walker B."/>
            <person name="Young S.K."/>
            <person name="Zeng Q."/>
            <person name="Gargeya S."/>
            <person name="Fitzgerald M."/>
            <person name="Haas B."/>
            <person name="Abouelleil A."/>
            <person name="Alvarado L."/>
            <person name="Arachchi H.M."/>
            <person name="Berlin A.M."/>
            <person name="Chapman S.B."/>
            <person name="Goldberg J."/>
            <person name="Griggs A."/>
            <person name="Gujja S."/>
            <person name="Hansen M."/>
            <person name="Howarth C."/>
            <person name="Imamovic A."/>
            <person name="Larimer J."/>
            <person name="McCowan C."/>
            <person name="Montmayeur A."/>
            <person name="Murphy C."/>
            <person name="Neiman D."/>
            <person name="Pearson M."/>
            <person name="Priest M."/>
            <person name="Roberts A."/>
            <person name="Saif S."/>
            <person name="Shea T."/>
            <person name="Sisk P."/>
            <person name="Sykes S."/>
            <person name="Wortman J."/>
            <person name="Nusbaum C."/>
            <person name="Birren B."/>
        </authorList>
    </citation>
    <scope>NUCLEOTIDE SEQUENCE [LARGE SCALE GENOMIC DNA]</scope>
    <source>
        <strain evidence="3">race PST-78</strain>
    </source>
</reference>
<dbReference type="GO" id="GO:0004674">
    <property type="term" value="F:protein serine/threonine kinase activity"/>
    <property type="evidence" value="ECO:0007669"/>
    <property type="project" value="InterPro"/>
</dbReference>
<accession>A0A0L0UYC8</accession>
<dbReference type="EMBL" id="AJIL01000178">
    <property type="protein sequence ID" value="KNE92043.1"/>
    <property type="molecule type" value="Genomic_DNA"/>
</dbReference>
<organism evidence="2 3">
    <name type="scientific">Puccinia striiformis f. sp. tritici PST-78</name>
    <dbReference type="NCBI Taxonomy" id="1165861"/>
    <lineage>
        <taxon>Eukaryota</taxon>
        <taxon>Fungi</taxon>
        <taxon>Dikarya</taxon>
        <taxon>Basidiomycota</taxon>
        <taxon>Pucciniomycotina</taxon>
        <taxon>Pucciniomycetes</taxon>
        <taxon>Pucciniales</taxon>
        <taxon>Pucciniaceae</taxon>
        <taxon>Puccinia</taxon>
    </lineage>
</organism>
<dbReference type="AlphaFoldDB" id="A0A0L0UYC8"/>
<proteinExistence type="predicted"/>
<evidence type="ECO:0000259" key="1">
    <source>
        <dbReference type="SMART" id="SM00802"/>
    </source>
</evidence>
<gene>
    <name evidence="2" type="ORF">PSTG_14576</name>
</gene>
<dbReference type="Pfam" id="PF08064">
    <property type="entry name" value="UME"/>
    <property type="match status" value="1"/>
</dbReference>
<name>A0A0L0UYC8_9BASI</name>
<dbReference type="OrthoDB" id="2511813at2759"/>
<dbReference type="Proteomes" id="UP000054564">
    <property type="component" value="Unassembled WGS sequence"/>
</dbReference>
<protein>
    <recommendedName>
        <fullName evidence="1">UME domain-containing protein</fullName>
    </recommendedName>
</protein>
<keyword evidence="3" id="KW-1185">Reference proteome</keyword>
<comment type="caution">
    <text evidence="2">The sequence shown here is derived from an EMBL/GenBank/DDBJ whole genome shotgun (WGS) entry which is preliminary data.</text>
</comment>
<dbReference type="SMART" id="SM00802">
    <property type="entry name" value="UME"/>
    <property type="match status" value="1"/>
</dbReference>